<dbReference type="RefSeq" id="WP_233509408.1">
    <property type="nucleotide sequence ID" value="NZ_JAKVPQ010000015.1"/>
</dbReference>
<evidence type="ECO:0000259" key="6">
    <source>
        <dbReference type="Pfam" id="PF01979"/>
    </source>
</evidence>
<gene>
    <name evidence="7" type="ORF">LQE99_16805</name>
</gene>
<dbReference type="InterPro" id="IPR003764">
    <property type="entry name" value="GlcNAc_6-P_deAcase"/>
</dbReference>
<dbReference type="Proteomes" id="UP001202402">
    <property type="component" value="Unassembled WGS sequence"/>
</dbReference>
<dbReference type="PANTHER" id="PTHR11113:SF14">
    <property type="entry name" value="N-ACETYLGLUCOSAMINE-6-PHOSPHATE DEACETYLASE"/>
    <property type="match status" value="1"/>
</dbReference>
<evidence type="ECO:0000256" key="4">
    <source>
        <dbReference type="ARBA" id="ARBA00023277"/>
    </source>
</evidence>
<keyword evidence="2" id="KW-0479">Metal-binding</keyword>
<evidence type="ECO:0000313" key="7">
    <source>
        <dbReference type="EMBL" id="MCH4286782.1"/>
    </source>
</evidence>
<name>A0ABS9RAU1_9FIRM</name>
<evidence type="ECO:0000256" key="5">
    <source>
        <dbReference type="PIRNR" id="PIRNR038994"/>
    </source>
</evidence>
<organism evidence="7 8">
    <name type="scientific">Amedibacillus hominis</name>
    <dbReference type="NCBI Taxonomy" id="2897776"/>
    <lineage>
        <taxon>Bacteria</taxon>
        <taxon>Bacillati</taxon>
        <taxon>Bacillota</taxon>
        <taxon>Erysipelotrichia</taxon>
        <taxon>Erysipelotrichales</taxon>
        <taxon>Erysipelotrichaceae</taxon>
        <taxon>Amedibacillus</taxon>
    </lineage>
</organism>
<comment type="caution">
    <text evidence="7">The sequence shown here is derived from an EMBL/GenBank/DDBJ whole genome shotgun (WGS) entry which is preliminary data.</text>
</comment>
<dbReference type="InterPro" id="IPR011059">
    <property type="entry name" value="Metal-dep_hydrolase_composite"/>
</dbReference>
<evidence type="ECO:0000256" key="2">
    <source>
        <dbReference type="ARBA" id="ARBA00022723"/>
    </source>
</evidence>
<dbReference type="Pfam" id="PF01979">
    <property type="entry name" value="Amidohydro_1"/>
    <property type="match status" value="1"/>
</dbReference>
<evidence type="ECO:0000256" key="1">
    <source>
        <dbReference type="ARBA" id="ARBA00010716"/>
    </source>
</evidence>
<dbReference type="SUPFAM" id="SSF51556">
    <property type="entry name" value="Metallo-dependent hydrolases"/>
    <property type="match status" value="1"/>
</dbReference>
<reference evidence="7 8" key="1">
    <citation type="submission" date="2022-02" db="EMBL/GenBank/DDBJ databases">
        <title>Genome of Erysipelotrichaceae sp. nov. NSJ-176 isolated from human feces.</title>
        <authorList>
            <person name="Abdugheni R."/>
        </authorList>
    </citation>
    <scope>NUCLEOTIDE SEQUENCE [LARGE SCALE GENOMIC DNA]</scope>
    <source>
        <strain evidence="7 8">NSJ-176</strain>
    </source>
</reference>
<evidence type="ECO:0000313" key="8">
    <source>
        <dbReference type="Proteomes" id="UP001202402"/>
    </source>
</evidence>
<dbReference type="EMBL" id="JAKVPQ010000015">
    <property type="protein sequence ID" value="MCH4286782.1"/>
    <property type="molecule type" value="Genomic_DNA"/>
</dbReference>
<dbReference type="InterPro" id="IPR006680">
    <property type="entry name" value="Amidohydro-rel"/>
</dbReference>
<keyword evidence="8" id="KW-1185">Reference proteome</keyword>
<sequence length="369" mass="41572">MLKKKIENVKFFQDGTLVFGDLYLEDGFVERIDYKTPKMESDLALPGFVDIHTHGCMGISADTTDIQELLKLAMLYPKLGVTAFCPTLASRSLKEYEPLIEAYRTAFRGSYKGARYMGLHLEGPYLNPDMNGAMNRKDIHPVNIGELDTFLGKYHEDIAIMTIAPEVENAQEAIRLLHLYGVEVSLGHTKASYDEVMEAFDNGADQITHLGNTMPHVDHHKENMMDAIFLGDCLCEVIMDGIHVQPYMLKWMIPMIGSKRITAISDSKFAGLDTHGVHPIDEHVSIINGAVYMDGELKRGCRDLLSTFTYLYKELHFDLMECVDMCSLNAAKKLKTYAHEIGLGKKIDLVILDHHLKLKEVVINGRSML</sequence>
<comment type="similarity">
    <text evidence="1 5">Belongs to the metallo-dependent hydrolases superfamily. NagA family.</text>
</comment>
<dbReference type="PIRSF" id="PIRSF038994">
    <property type="entry name" value="NagA"/>
    <property type="match status" value="1"/>
</dbReference>
<keyword evidence="3 5" id="KW-0378">Hydrolase</keyword>
<evidence type="ECO:0000256" key="3">
    <source>
        <dbReference type="ARBA" id="ARBA00022801"/>
    </source>
</evidence>
<dbReference type="PANTHER" id="PTHR11113">
    <property type="entry name" value="N-ACETYLGLUCOSAMINE-6-PHOSPHATE DEACETYLASE"/>
    <property type="match status" value="1"/>
</dbReference>
<protein>
    <submittedName>
        <fullName evidence="7">Amidohydrolase family protein</fullName>
    </submittedName>
</protein>
<dbReference type="Gene3D" id="2.30.40.10">
    <property type="entry name" value="Urease, subunit C, domain 1"/>
    <property type="match status" value="1"/>
</dbReference>
<proteinExistence type="inferred from homology"/>
<dbReference type="InterPro" id="IPR032466">
    <property type="entry name" value="Metal_Hydrolase"/>
</dbReference>
<keyword evidence="4 5" id="KW-0119">Carbohydrate metabolism</keyword>
<accession>A0ABS9RAU1</accession>
<dbReference type="Gene3D" id="3.20.20.140">
    <property type="entry name" value="Metal-dependent hydrolases"/>
    <property type="match status" value="1"/>
</dbReference>
<feature type="domain" description="Amidohydrolase-related" evidence="6">
    <location>
        <begin position="44"/>
        <end position="366"/>
    </location>
</feature>